<reference evidence="3" key="1">
    <citation type="submission" date="2016-11" db="UniProtKB">
        <authorList>
            <consortium name="WormBaseParasite"/>
        </authorList>
    </citation>
    <scope>IDENTIFICATION</scope>
</reference>
<keyword evidence="2" id="KW-1185">Reference proteome</keyword>
<name>A0A1I8JC73_9PLAT</name>
<evidence type="ECO:0000256" key="1">
    <source>
        <dbReference type="SAM" id="MobiDB-lite"/>
    </source>
</evidence>
<dbReference type="Proteomes" id="UP000095280">
    <property type="component" value="Unplaced"/>
</dbReference>
<feature type="compositionally biased region" description="Low complexity" evidence="1">
    <location>
        <begin position="62"/>
        <end position="72"/>
    </location>
</feature>
<organism evidence="2 3">
    <name type="scientific">Macrostomum lignano</name>
    <dbReference type="NCBI Taxonomy" id="282301"/>
    <lineage>
        <taxon>Eukaryota</taxon>
        <taxon>Metazoa</taxon>
        <taxon>Spiralia</taxon>
        <taxon>Lophotrochozoa</taxon>
        <taxon>Platyhelminthes</taxon>
        <taxon>Rhabditophora</taxon>
        <taxon>Macrostomorpha</taxon>
        <taxon>Macrostomida</taxon>
        <taxon>Macrostomidae</taxon>
        <taxon>Macrostomum</taxon>
    </lineage>
</organism>
<dbReference type="WBParaSite" id="maker-uti_cns_0046683-snap-gene-0.8-mRNA-1">
    <property type="protein sequence ID" value="maker-uti_cns_0046683-snap-gene-0.8-mRNA-1"/>
    <property type="gene ID" value="maker-uti_cns_0046683-snap-gene-0.8"/>
</dbReference>
<protein>
    <submittedName>
        <fullName evidence="3">Uncharacterized protein</fullName>
    </submittedName>
</protein>
<feature type="compositionally biased region" description="Low complexity" evidence="1">
    <location>
        <begin position="111"/>
        <end position="128"/>
    </location>
</feature>
<dbReference type="AlphaFoldDB" id="A0A1I8JC73"/>
<feature type="compositionally biased region" description="Acidic residues" evidence="1">
    <location>
        <begin position="88"/>
        <end position="97"/>
    </location>
</feature>
<evidence type="ECO:0000313" key="2">
    <source>
        <dbReference type="Proteomes" id="UP000095280"/>
    </source>
</evidence>
<feature type="region of interest" description="Disordered" evidence="1">
    <location>
        <begin position="43"/>
        <end position="137"/>
    </location>
</feature>
<proteinExistence type="predicted"/>
<evidence type="ECO:0000313" key="3">
    <source>
        <dbReference type="WBParaSite" id="maker-uti_cns_0046683-snap-gene-0.8-mRNA-1"/>
    </source>
</evidence>
<accession>A0A1I8JC73</accession>
<sequence length="137" mass="14074">LRCSTNATTSSNEVTTDFEVSYDHTASQAVEVAEDLPASEEAAAAAYALPSGQELPGNRLDSASGSSGSNSAKETPAPIVHASRLGDKEDEEKDDEATAPNQHQPPQLLVGATTASTSDGATRTRSTAFCASETSSD</sequence>